<dbReference type="PANTHER" id="PTHR10513:SF35">
    <property type="entry name" value="DEOXYADENOSINE KINASE"/>
    <property type="match status" value="1"/>
</dbReference>
<dbReference type="Gene3D" id="3.40.50.300">
    <property type="entry name" value="P-loop containing nucleotide triphosphate hydrolases"/>
    <property type="match status" value="1"/>
</dbReference>
<dbReference type="InterPro" id="IPR027417">
    <property type="entry name" value="P-loop_NTPase"/>
</dbReference>
<evidence type="ECO:0000313" key="2">
    <source>
        <dbReference type="EMBL" id="AKA50108.1"/>
    </source>
</evidence>
<sequence>MTIAISGMTSSGKSSLTSNLHNHFQNSLRLNEFEEDDEMFYTMLKWHLDHKPHATLTFETYIMASHVRNLRQLKEEFENKKMNPQKDFIFLDRFSVEHLIFGEVAFNDIDPEAFEVYQAATSKLISKDVLPDYAIFLDLSFESFKERIFERNRKSEIESWDSNEEYWKRLHGLYKVTFERLCKEYNVKYFIVNTDGLKKEQTFEKVLNLIKTEIINKD</sequence>
<dbReference type="HOGENOM" id="CLU_110684_0_0_14"/>
<protein>
    <recommendedName>
        <fullName evidence="1">Deoxynucleoside kinase domain-containing protein</fullName>
    </recommendedName>
</protein>
<reference evidence="2 3" key="1">
    <citation type="journal article" date="2015" name="Genome Announc.">
        <title>Complete Genome Sequence of Mycoplasma meleagridis, a Possible Emerging Pathogen in Chickens.</title>
        <authorList>
            <person name="Abolnik C."/>
        </authorList>
    </citation>
    <scope>NUCLEOTIDE SEQUENCE [LARGE SCALE GENOMIC DNA]</scope>
    <source>
        <strain evidence="2 3">B2096 8B</strain>
    </source>
</reference>
<dbReference type="GO" id="GO:0005737">
    <property type="term" value="C:cytoplasm"/>
    <property type="evidence" value="ECO:0007669"/>
    <property type="project" value="TreeGrafter"/>
</dbReference>
<evidence type="ECO:0000313" key="3">
    <source>
        <dbReference type="Proteomes" id="UP000032722"/>
    </source>
</evidence>
<evidence type="ECO:0000259" key="1">
    <source>
        <dbReference type="Pfam" id="PF01712"/>
    </source>
</evidence>
<proteinExistence type="predicted"/>
<name>A0A0D5ZJN6_9BACT</name>
<dbReference type="AlphaFoldDB" id="A0A0D5ZJN6"/>
<dbReference type="Proteomes" id="UP000032722">
    <property type="component" value="Chromosome"/>
</dbReference>
<gene>
    <name evidence="2" type="ORF">VO56_02550</name>
</gene>
<dbReference type="KEGG" id="mgb:VO56_02550"/>
<dbReference type="InterPro" id="IPR031314">
    <property type="entry name" value="DNK_dom"/>
</dbReference>
<dbReference type="InterPro" id="IPR050566">
    <property type="entry name" value="Deoxyribonucleoside_kinase"/>
</dbReference>
<dbReference type="Pfam" id="PF01712">
    <property type="entry name" value="dNK"/>
    <property type="match status" value="1"/>
</dbReference>
<dbReference type="EMBL" id="CP011021">
    <property type="protein sequence ID" value="AKA50108.1"/>
    <property type="molecule type" value="Genomic_DNA"/>
</dbReference>
<accession>A0A0D5ZJN6</accession>
<feature type="domain" description="Deoxynucleoside kinase" evidence="1">
    <location>
        <begin position="3"/>
        <end position="214"/>
    </location>
</feature>
<dbReference type="PANTHER" id="PTHR10513">
    <property type="entry name" value="DEOXYNUCLEOSIDE KINASE"/>
    <property type="match status" value="1"/>
</dbReference>
<dbReference type="GO" id="GO:0019136">
    <property type="term" value="F:deoxynucleoside kinase activity"/>
    <property type="evidence" value="ECO:0007669"/>
    <property type="project" value="TreeGrafter"/>
</dbReference>
<dbReference type="PATRIC" id="fig|29556.3.peg.503"/>
<dbReference type="SUPFAM" id="SSF52540">
    <property type="entry name" value="P-loop containing nucleoside triphosphate hydrolases"/>
    <property type="match status" value="1"/>
</dbReference>
<organism evidence="3">
    <name type="scientific">Mycoplasmopsis gallinacea</name>
    <dbReference type="NCBI Taxonomy" id="29556"/>
    <lineage>
        <taxon>Bacteria</taxon>
        <taxon>Bacillati</taxon>
        <taxon>Mycoplasmatota</taxon>
        <taxon>Mycoplasmoidales</taxon>
        <taxon>Metamycoplasmataceae</taxon>
        <taxon>Mycoplasmopsis</taxon>
    </lineage>
</organism>